<dbReference type="Proteomes" id="UP000313359">
    <property type="component" value="Unassembled WGS sequence"/>
</dbReference>
<evidence type="ECO:0000313" key="2">
    <source>
        <dbReference type="Proteomes" id="UP000313359"/>
    </source>
</evidence>
<accession>A0A5C2RXD1</accession>
<organism evidence="1 2">
    <name type="scientific">Lentinus tigrinus ALCF2SS1-6</name>
    <dbReference type="NCBI Taxonomy" id="1328759"/>
    <lineage>
        <taxon>Eukaryota</taxon>
        <taxon>Fungi</taxon>
        <taxon>Dikarya</taxon>
        <taxon>Basidiomycota</taxon>
        <taxon>Agaricomycotina</taxon>
        <taxon>Agaricomycetes</taxon>
        <taxon>Polyporales</taxon>
        <taxon>Polyporaceae</taxon>
        <taxon>Lentinus</taxon>
    </lineage>
</organism>
<reference evidence="1" key="1">
    <citation type="journal article" date="2018" name="Genome Biol. Evol.">
        <title>Genomics and development of Lentinus tigrinus, a white-rot wood-decaying mushroom with dimorphic fruiting bodies.</title>
        <authorList>
            <person name="Wu B."/>
            <person name="Xu Z."/>
            <person name="Knudson A."/>
            <person name="Carlson A."/>
            <person name="Chen N."/>
            <person name="Kovaka S."/>
            <person name="LaButti K."/>
            <person name="Lipzen A."/>
            <person name="Pennachio C."/>
            <person name="Riley R."/>
            <person name="Schakwitz W."/>
            <person name="Umezawa K."/>
            <person name="Ohm R.A."/>
            <person name="Grigoriev I.V."/>
            <person name="Nagy L.G."/>
            <person name="Gibbons J."/>
            <person name="Hibbett D."/>
        </authorList>
    </citation>
    <scope>NUCLEOTIDE SEQUENCE [LARGE SCALE GENOMIC DNA]</scope>
    <source>
        <strain evidence="1">ALCF2SS1-6</strain>
    </source>
</reference>
<dbReference type="AlphaFoldDB" id="A0A5C2RXD1"/>
<evidence type="ECO:0000313" key="1">
    <source>
        <dbReference type="EMBL" id="RPD55715.1"/>
    </source>
</evidence>
<name>A0A5C2RXD1_9APHY</name>
<dbReference type="EMBL" id="ML122293">
    <property type="protein sequence ID" value="RPD55715.1"/>
    <property type="molecule type" value="Genomic_DNA"/>
</dbReference>
<proteinExistence type="predicted"/>
<protein>
    <submittedName>
        <fullName evidence="1">Uncharacterized protein</fullName>
    </submittedName>
</protein>
<sequence length="149" mass="16987">MSRLATTSSRVPVWEPHQWIPTHVPLSPVPLSSPAAYQEPRILDATDLPQTGTQRREGRTCHIADRQSTPTPYVCGDIAHRTGLTGDEISKKCTWIGEQYCDDRQRYNKEGVRVLTKDRGRGQLTMGYMLCGISTPSYERKLVRCWRWA</sequence>
<gene>
    <name evidence="1" type="ORF">L227DRAFT_299360</name>
</gene>
<keyword evidence="2" id="KW-1185">Reference proteome</keyword>